<dbReference type="InterPro" id="IPR009057">
    <property type="entry name" value="Homeodomain-like_sf"/>
</dbReference>
<keyword evidence="4" id="KW-0539">Nucleus</keyword>
<feature type="domain" description="KN homeodomain" evidence="6">
    <location>
        <begin position="56"/>
        <end position="94"/>
    </location>
</feature>
<dbReference type="OrthoDB" id="250329at2759"/>
<reference evidence="7 8" key="1">
    <citation type="journal article" date="2019" name="Nat. Ecol. Evol.">
        <title>Megaphylogeny resolves global patterns of mushroom evolution.</title>
        <authorList>
            <person name="Varga T."/>
            <person name="Krizsan K."/>
            <person name="Foldi C."/>
            <person name="Dima B."/>
            <person name="Sanchez-Garcia M."/>
            <person name="Sanchez-Ramirez S."/>
            <person name="Szollosi G.J."/>
            <person name="Szarkandi J.G."/>
            <person name="Papp V."/>
            <person name="Albert L."/>
            <person name="Andreopoulos W."/>
            <person name="Angelini C."/>
            <person name="Antonin V."/>
            <person name="Barry K.W."/>
            <person name="Bougher N.L."/>
            <person name="Buchanan P."/>
            <person name="Buyck B."/>
            <person name="Bense V."/>
            <person name="Catcheside P."/>
            <person name="Chovatia M."/>
            <person name="Cooper J."/>
            <person name="Damon W."/>
            <person name="Desjardin D."/>
            <person name="Finy P."/>
            <person name="Geml J."/>
            <person name="Haridas S."/>
            <person name="Hughes K."/>
            <person name="Justo A."/>
            <person name="Karasinski D."/>
            <person name="Kautmanova I."/>
            <person name="Kiss B."/>
            <person name="Kocsube S."/>
            <person name="Kotiranta H."/>
            <person name="LaButti K.M."/>
            <person name="Lechner B.E."/>
            <person name="Liimatainen K."/>
            <person name="Lipzen A."/>
            <person name="Lukacs Z."/>
            <person name="Mihaltcheva S."/>
            <person name="Morgado L.N."/>
            <person name="Niskanen T."/>
            <person name="Noordeloos M.E."/>
            <person name="Ohm R.A."/>
            <person name="Ortiz-Santana B."/>
            <person name="Ovrebo C."/>
            <person name="Racz N."/>
            <person name="Riley R."/>
            <person name="Savchenko A."/>
            <person name="Shiryaev A."/>
            <person name="Soop K."/>
            <person name="Spirin V."/>
            <person name="Szebenyi C."/>
            <person name="Tomsovsky M."/>
            <person name="Tulloss R.E."/>
            <person name="Uehling J."/>
            <person name="Grigoriev I.V."/>
            <person name="Vagvolgyi C."/>
            <person name="Papp T."/>
            <person name="Martin F.M."/>
            <person name="Miettinen O."/>
            <person name="Hibbett D.S."/>
            <person name="Nagy L.G."/>
        </authorList>
    </citation>
    <scope>NUCLEOTIDE SEQUENCE [LARGE SCALE GENOMIC DNA]</scope>
    <source>
        <strain evidence="7 8">CBS 309.79</strain>
    </source>
</reference>
<keyword evidence="2" id="KW-0238">DNA-binding</keyword>
<dbReference type="GO" id="GO:0006355">
    <property type="term" value="P:regulation of DNA-templated transcription"/>
    <property type="evidence" value="ECO:0007669"/>
    <property type="project" value="InterPro"/>
</dbReference>
<dbReference type="InterPro" id="IPR008422">
    <property type="entry name" value="KN_HD"/>
</dbReference>
<evidence type="ECO:0000313" key="7">
    <source>
        <dbReference type="EMBL" id="TFL06092.1"/>
    </source>
</evidence>
<dbReference type="EMBL" id="ML178815">
    <property type="protein sequence ID" value="TFL06092.1"/>
    <property type="molecule type" value="Genomic_DNA"/>
</dbReference>
<dbReference type="SUPFAM" id="SSF46689">
    <property type="entry name" value="Homeodomain-like"/>
    <property type="match status" value="1"/>
</dbReference>
<evidence type="ECO:0000256" key="4">
    <source>
        <dbReference type="ARBA" id="ARBA00023242"/>
    </source>
</evidence>
<comment type="similarity">
    <text evidence="1">Belongs to the TALE/M-ATYP homeobox family.</text>
</comment>
<dbReference type="GO" id="GO:0003677">
    <property type="term" value="F:DNA binding"/>
    <property type="evidence" value="ECO:0007669"/>
    <property type="project" value="UniProtKB-KW"/>
</dbReference>
<evidence type="ECO:0000259" key="6">
    <source>
        <dbReference type="Pfam" id="PF05920"/>
    </source>
</evidence>
<dbReference type="STRING" id="1884261.A0A5C3QVW0"/>
<dbReference type="Proteomes" id="UP000305067">
    <property type="component" value="Unassembled WGS sequence"/>
</dbReference>
<protein>
    <recommendedName>
        <fullName evidence="6">KN homeodomain domain-containing protein</fullName>
    </recommendedName>
</protein>
<keyword evidence="8" id="KW-1185">Reference proteome</keyword>
<gene>
    <name evidence="7" type="ORF">BDV98DRAFT_137967</name>
</gene>
<evidence type="ECO:0000256" key="3">
    <source>
        <dbReference type="ARBA" id="ARBA00023155"/>
    </source>
</evidence>
<proteinExistence type="inferred from homology"/>
<feature type="region of interest" description="Disordered" evidence="5">
    <location>
        <begin position="197"/>
        <end position="289"/>
    </location>
</feature>
<sequence>MWGVQTMKTFTTYSRRSRSMVSQVQSPQSTTLLILSYSLCTVPTTTPSFEEIAVNWLALNVTNPYPSREEKSQLCTDSGTGADELDKWFHDKRRDIGWTALCKEKFAGSKKALKDAWDRIVNSSDIDDDAVDLLLSFSQIQRRIDALHTTIASHPKASFTQSHDMKAIVPVVILQGAHKKRSRSADYEGSTGKIAKRTRFSSVPKPSYTAATKLSTEPPVASLKRRRSSSDEDAKPIRRPSPAKPTTLSLKRSRSPEDEAAELHVQTAVPQQSFVSRKRRLSDSDSHVQRKRPFGQVKTRLHAVSDPLIAFTALPEIIPKVEQVEPSEVSTPGPLFPSTLSPFEEVEDVAPIVLSHSATSLFCQDPSALPPLSMSSPYISESSPLEISICHWPLESTSPSATAKTVDIFPLPEFLPPLFDFHPAMDCLSLPSPESTCPELDHSGSGSPCPELDDSVSPSVADSPLPMLPVLQCDEISEKLRQLQKHQEAARKLEAEILCSTVLAAVA</sequence>
<evidence type="ECO:0000256" key="1">
    <source>
        <dbReference type="ARBA" id="ARBA00005800"/>
    </source>
</evidence>
<evidence type="ECO:0000256" key="5">
    <source>
        <dbReference type="SAM" id="MobiDB-lite"/>
    </source>
</evidence>
<evidence type="ECO:0000313" key="8">
    <source>
        <dbReference type="Proteomes" id="UP000305067"/>
    </source>
</evidence>
<organism evidence="7 8">
    <name type="scientific">Pterulicium gracile</name>
    <dbReference type="NCBI Taxonomy" id="1884261"/>
    <lineage>
        <taxon>Eukaryota</taxon>
        <taxon>Fungi</taxon>
        <taxon>Dikarya</taxon>
        <taxon>Basidiomycota</taxon>
        <taxon>Agaricomycotina</taxon>
        <taxon>Agaricomycetes</taxon>
        <taxon>Agaricomycetidae</taxon>
        <taxon>Agaricales</taxon>
        <taxon>Pleurotineae</taxon>
        <taxon>Pterulaceae</taxon>
        <taxon>Pterulicium</taxon>
    </lineage>
</organism>
<dbReference type="Gene3D" id="1.10.10.60">
    <property type="entry name" value="Homeodomain-like"/>
    <property type="match status" value="1"/>
</dbReference>
<accession>A0A5C3QVW0</accession>
<evidence type="ECO:0000256" key="2">
    <source>
        <dbReference type="ARBA" id="ARBA00023125"/>
    </source>
</evidence>
<dbReference type="AlphaFoldDB" id="A0A5C3QVW0"/>
<dbReference type="Pfam" id="PF05920">
    <property type="entry name" value="Homeobox_KN"/>
    <property type="match status" value="1"/>
</dbReference>
<name>A0A5C3QVW0_9AGAR</name>
<keyword evidence="3" id="KW-0371">Homeobox</keyword>
<feature type="region of interest" description="Disordered" evidence="5">
    <location>
        <begin position="435"/>
        <end position="458"/>
    </location>
</feature>